<keyword evidence="9" id="KW-0460">Magnesium</keyword>
<dbReference type="AlphaFoldDB" id="K9VYD7"/>
<dbReference type="GO" id="GO:0005886">
    <property type="term" value="C:plasma membrane"/>
    <property type="evidence" value="ECO:0007669"/>
    <property type="project" value="TreeGrafter"/>
</dbReference>
<keyword evidence="10" id="KW-0443">Lipid metabolism</keyword>
<dbReference type="InterPro" id="IPR001206">
    <property type="entry name" value="Diacylglycerol_kinase_cat_dom"/>
</dbReference>
<evidence type="ECO:0000256" key="7">
    <source>
        <dbReference type="ARBA" id="ARBA00022777"/>
    </source>
</evidence>
<keyword evidence="5" id="KW-0479">Metal-binding</keyword>
<dbReference type="NCBIfam" id="TIGR00147">
    <property type="entry name" value="YegS/Rv2252/BmrU family lipid kinase"/>
    <property type="match status" value="1"/>
</dbReference>
<keyword evidence="15" id="KW-1185">Reference proteome</keyword>
<dbReference type="PANTHER" id="PTHR12358">
    <property type="entry name" value="SPHINGOSINE KINASE"/>
    <property type="match status" value="1"/>
</dbReference>
<evidence type="ECO:0000256" key="8">
    <source>
        <dbReference type="ARBA" id="ARBA00022840"/>
    </source>
</evidence>
<evidence type="ECO:0000313" key="15">
    <source>
        <dbReference type="Proteomes" id="UP000010472"/>
    </source>
</evidence>
<evidence type="ECO:0000256" key="11">
    <source>
        <dbReference type="ARBA" id="ARBA00023209"/>
    </source>
</evidence>
<evidence type="ECO:0000256" key="5">
    <source>
        <dbReference type="ARBA" id="ARBA00022723"/>
    </source>
</evidence>
<dbReference type="InterPro" id="IPR005218">
    <property type="entry name" value="Diacylglycerol/lipid_kinase"/>
</dbReference>
<dbReference type="STRING" id="1173022.Cri9333_1645"/>
<dbReference type="Gene3D" id="3.40.50.10330">
    <property type="entry name" value="Probable inorganic polyphosphate/atp-NAD kinase, domain 1"/>
    <property type="match status" value="1"/>
</dbReference>
<dbReference type="GO" id="GO:0046872">
    <property type="term" value="F:metal ion binding"/>
    <property type="evidence" value="ECO:0007669"/>
    <property type="project" value="UniProtKB-KW"/>
</dbReference>
<evidence type="ECO:0000256" key="10">
    <source>
        <dbReference type="ARBA" id="ARBA00023098"/>
    </source>
</evidence>
<dbReference type="HOGENOM" id="CLU_045532_1_3_3"/>
<dbReference type="eggNOG" id="COG1597">
    <property type="taxonomic scope" value="Bacteria"/>
</dbReference>
<dbReference type="EMBL" id="CP003620">
    <property type="protein sequence ID" value="AFZ12534.1"/>
    <property type="molecule type" value="Genomic_DNA"/>
</dbReference>
<dbReference type="Proteomes" id="UP000010472">
    <property type="component" value="Chromosome"/>
</dbReference>
<evidence type="ECO:0000256" key="12">
    <source>
        <dbReference type="ARBA" id="ARBA00023264"/>
    </source>
</evidence>
<comment type="cofactor">
    <cofactor evidence="1">
        <name>Mg(2+)</name>
        <dbReference type="ChEBI" id="CHEBI:18420"/>
    </cofactor>
</comment>
<sequence length="300" mass="32966">MSDNLKKRALLLVNRHSRRGEDAVADAVKELQNLGFELLEESTAKPQQISKIICKHRNDVDLVIIGGGDGTLNAAAEGLVDTKLPLGILPMGTANDLARTLSIPSPLSEACQIIAAGNIQQIDLGCVNDKHFFNVASMGLSVDITRQLNKEVKQKWGVLAYSMVAMQVVRRSRPFKADIIINGEKISVSTAQIAVGNGRFYGGGMVVAEDATINDQRLDLYSLELDHWWQIMPILPAMWQGNHDQWQKVRSIQAQEIEIYTPKPRAISADGEIVTKTPAKFRLVPQAVSVFVPKIPLVPT</sequence>
<dbReference type="KEGG" id="cep:Cri9333_1645"/>
<organism evidence="14 15">
    <name type="scientific">Crinalium epipsammum PCC 9333</name>
    <dbReference type="NCBI Taxonomy" id="1173022"/>
    <lineage>
        <taxon>Bacteria</taxon>
        <taxon>Bacillati</taxon>
        <taxon>Cyanobacteriota</taxon>
        <taxon>Cyanophyceae</taxon>
        <taxon>Gomontiellales</taxon>
        <taxon>Gomontiellaceae</taxon>
        <taxon>Crinalium</taxon>
    </lineage>
</organism>
<reference evidence="14 15" key="1">
    <citation type="submission" date="2012-06" db="EMBL/GenBank/DDBJ databases">
        <title>Finished chromosome of genome of Crinalium epipsammum PCC 9333.</title>
        <authorList>
            <consortium name="US DOE Joint Genome Institute"/>
            <person name="Gugger M."/>
            <person name="Coursin T."/>
            <person name="Rippka R."/>
            <person name="Tandeau De Marsac N."/>
            <person name="Huntemann M."/>
            <person name="Wei C.-L."/>
            <person name="Han J."/>
            <person name="Detter J.C."/>
            <person name="Han C."/>
            <person name="Tapia R."/>
            <person name="Davenport K."/>
            <person name="Daligault H."/>
            <person name="Erkkila T."/>
            <person name="Gu W."/>
            <person name="Munk A.C.C."/>
            <person name="Teshima H."/>
            <person name="Xu Y."/>
            <person name="Chain P."/>
            <person name="Chen A."/>
            <person name="Krypides N."/>
            <person name="Mavromatis K."/>
            <person name="Markowitz V."/>
            <person name="Szeto E."/>
            <person name="Ivanova N."/>
            <person name="Mikhailova N."/>
            <person name="Ovchinnikova G."/>
            <person name="Pagani I."/>
            <person name="Pati A."/>
            <person name="Goodwin L."/>
            <person name="Peters L."/>
            <person name="Pitluck S."/>
            <person name="Woyke T."/>
            <person name="Kerfeld C."/>
        </authorList>
    </citation>
    <scope>NUCLEOTIDE SEQUENCE [LARGE SCALE GENOMIC DNA]</scope>
    <source>
        <strain evidence="14 15">PCC 9333</strain>
    </source>
</reference>
<dbReference type="RefSeq" id="WP_015202655.1">
    <property type="nucleotide sequence ID" value="NC_019753.1"/>
</dbReference>
<evidence type="ECO:0000256" key="3">
    <source>
        <dbReference type="ARBA" id="ARBA00022516"/>
    </source>
</evidence>
<dbReference type="Pfam" id="PF00781">
    <property type="entry name" value="DAGK_cat"/>
    <property type="match status" value="1"/>
</dbReference>
<protein>
    <recommendedName>
        <fullName evidence="13">DAGKc domain-containing protein</fullName>
    </recommendedName>
</protein>
<comment type="similarity">
    <text evidence="2">Belongs to the diacylglycerol/lipid kinase family.</text>
</comment>
<dbReference type="PROSITE" id="PS50146">
    <property type="entry name" value="DAGK"/>
    <property type="match status" value="1"/>
</dbReference>
<dbReference type="OrthoDB" id="142078at2"/>
<dbReference type="PANTHER" id="PTHR12358:SF106">
    <property type="entry name" value="LIPID KINASE YEGS"/>
    <property type="match status" value="1"/>
</dbReference>
<accession>K9VYD7</accession>
<evidence type="ECO:0000256" key="9">
    <source>
        <dbReference type="ARBA" id="ARBA00022842"/>
    </source>
</evidence>
<dbReference type="SMART" id="SM00046">
    <property type="entry name" value="DAGKc"/>
    <property type="match status" value="1"/>
</dbReference>
<proteinExistence type="inferred from homology"/>
<dbReference type="InterPro" id="IPR017438">
    <property type="entry name" value="ATP-NAD_kinase_N"/>
</dbReference>
<keyword evidence="3" id="KW-0444">Lipid biosynthesis</keyword>
<dbReference type="NCBIfam" id="NF009604">
    <property type="entry name" value="PRK13057.1"/>
    <property type="match status" value="1"/>
</dbReference>
<keyword evidence="6" id="KW-0547">Nucleotide-binding</keyword>
<name>K9VYD7_9CYAN</name>
<evidence type="ECO:0000256" key="4">
    <source>
        <dbReference type="ARBA" id="ARBA00022679"/>
    </source>
</evidence>
<dbReference type="GO" id="GO:0008654">
    <property type="term" value="P:phospholipid biosynthetic process"/>
    <property type="evidence" value="ECO:0007669"/>
    <property type="project" value="UniProtKB-KW"/>
</dbReference>
<dbReference type="PATRIC" id="fig|1173022.3.peg.1777"/>
<keyword evidence="4" id="KW-0808">Transferase</keyword>
<feature type="domain" description="DAGKc" evidence="13">
    <location>
        <begin position="4"/>
        <end position="131"/>
    </location>
</feature>
<dbReference type="SUPFAM" id="SSF111331">
    <property type="entry name" value="NAD kinase/diacylglycerol kinase-like"/>
    <property type="match status" value="1"/>
</dbReference>
<evidence type="ECO:0000256" key="1">
    <source>
        <dbReference type="ARBA" id="ARBA00001946"/>
    </source>
</evidence>
<dbReference type="InterPro" id="IPR050187">
    <property type="entry name" value="Lipid_Phosphate_FormReg"/>
</dbReference>
<dbReference type="GO" id="GO:0005524">
    <property type="term" value="F:ATP binding"/>
    <property type="evidence" value="ECO:0007669"/>
    <property type="project" value="UniProtKB-KW"/>
</dbReference>
<dbReference type="GO" id="GO:0004143">
    <property type="term" value="F:ATP-dependent diacylglycerol kinase activity"/>
    <property type="evidence" value="ECO:0007669"/>
    <property type="project" value="TreeGrafter"/>
</dbReference>
<dbReference type="InterPro" id="IPR045540">
    <property type="entry name" value="YegS/DAGK_C"/>
</dbReference>
<dbReference type="InterPro" id="IPR016064">
    <property type="entry name" value="NAD/diacylglycerol_kinase_sf"/>
</dbReference>
<dbReference type="Pfam" id="PF19279">
    <property type="entry name" value="YegS_C"/>
    <property type="match status" value="1"/>
</dbReference>
<keyword evidence="7" id="KW-0418">Kinase</keyword>
<evidence type="ECO:0000313" key="14">
    <source>
        <dbReference type="EMBL" id="AFZ12534.1"/>
    </source>
</evidence>
<gene>
    <name evidence="14" type="ORF">Cri9333_1645</name>
</gene>
<dbReference type="Gene3D" id="2.60.200.40">
    <property type="match status" value="1"/>
</dbReference>
<keyword evidence="12" id="KW-1208">Phospholipid metabolism</keyword>
<evidence type="ECO:0000256" key="2">
    <source>
        <dbReference type="ARBA" id="ARBA00005983"/>
    </source>
</evidence>
<keyword evidence="11" id="KW-0594">Phospholipid biosynthesis</keyword>
<evidence type="ECO:0000256" key="6">
    <source>
        <dbReference type="ARBA" id="ARBA00022741"/>
    </source>
</evidence>
<evidence type="ECO:0000259" key="13">
    <source>
        <dbReference type="PROSITE" id="PS50146"/>
    </source>
</evidence>
<keyword evidence="8" id="KW-0067">ATP-binding</keyword>